<sequence length="143" mass="16617">MVELVAKCFCQGDEHTKTLYNHISNVREQQLELESILKASEQFLQDVSEARTQLVTLQRQRQETMWSIIRNPQLQQQQVSTSELDSNIQFMPSLGNNLESVQLLMDCREFTQKSNSMLKDMLKEQEMSMGYFSSLESNKCINS</sequence>
<dbReference type="EMBL" id="BMAT01002920">
    <property type="protein sequence ID" value="GFS16733.1"/>
    <property type="molecule type" value="Genomic_DNA"/>
</dbReference>
<keyword evidence="2" id="KW-0418">Kinase</keyword>
<comment type="caution">
    <text evidence="2">The sequence shown here is derived from an EMBL/GenBank/DDBJ whole genome shotgun (WGS) entry which is preliminary data.</text>
</comment>
<evidence type="ECO:0000313" key="3">
    <source>
        <dbReference type="Proteomes" id="UP000762676"/>
    </source>
</evidence>
<organism evidence="2 3">
    <name type="scientific">Elysia marginata</name>
    <dbReference type="NCBI Taxonomy" id="1093978"/>
    <lineage>
        <taxon>Eukaryota</taxon>
        <taxon>Metazoa</taxon>
        <taxon>Spiralia</taxon>
        <taxon>Lophotrochozoa</taxon>
        <taxon>Mollusca</taxon>
        <taxon>Gastropoda</taxon>
        <taxon>Heterobranchia</taxon>
        <taxon>Euthyneura</taxon>
        <taxon>Panpulmonata</taxon>
        <taxon>Sacoglossa</taxon>
        <taxon>Placobranchoidea</taxon>
        <taxon>Plakobranchidae</taxon>
        <taxon>Elysia</taxon>
    </lineage>
</organism>
<dbReference type="InterPro" id="IPR041185">
    <property type="entry name" value="IKBKB_SDD"/>
</dbReference>
<protein>
    <submittedName>
        <fullName evidence="2">Inhibitor of nuclear factor kappa-B kinase subunit alpha</fullName>
    </submittedName>
</protein>
<dbReference type="AlphaFoldDB" id="A0AAV4J509"/>
<evidence type="ECO:0000259" key="1">
    <source>
        <dbReference type="Pfam" id="PF18397"/>
    </source>
</evidence>
<dbReference type="Gene3D" id="1.20.1270.250">
    <property type="match status" value="1"/>
</dbReference>
<dbReference type="Pfam" id="PF18397">
    <property type="entry name" value="IKBKB_SDD"/>
    <property type="match status" value="1"/>
</dbReference>
<dbReference type="GO" id="GO:0016301">
    <property type="term" value="F:kinase activity"/>
    <property type="evidence" value="ECO:0007669"/>
    <property type="project" value="UniProtKB-KW"/>
</dbReference>
<evidence type="ECO:0000313" key="2">
    <source>
        <dbReference type="EMBL" id="GFS16733.1"/>
    </source>
</evidence>
<reference evidence="2 3" key="1">
    <citation type="journal article" date="2021" name="Elife">
        <title>Chloroplast acquisition without the gene transfer in kleptoplastic sea slugs, Plakobranchus ocellatus.</title>
        <authorList>
            <person name="Maeda T."/>
            <person name="Takahashi S."/>
            <person name="Yoshida T."/>
            <person name="Shimamura S."/>
            <person name="Takaki Y."/>
            <person name="Nagai Y."/>
            <person name="Toyoda A."/>
            <person name="Suzuki Y."/>
            <person name="Arimoto A."/>
            <person name="Ishii H."/>
            <person name="Satoh N."/>
            <person name="Nishiyama T."/>
            <person name="Hasebe M."/>
            <person name="Maruyama T."/>
            <person name="Minagawa J."/>
            <person name="Obokata J."/>
            <person name="Shigenobu S."/>
        </authorList>
    </citation>
    <scope>NUCLEOTIDE SEQUENCE [LARGE SCALE GENOMIC DNA]</scope>
</reference>
<feature type="domain" description="IKBKB scaffold dimerization" evidence="1">
    <location>
        <begin position="1"/>
        <end position="69"/>
    </location>
</feature>
<dbReference type="InterPro" id="IPR046375">
    <property type="entry name" value="IKBKB_SDD_sf"/>
</dbReference>
<keyword evidence="2" id="KW-0808">Transferase</keyword>
<gene>
    <name evidence="2" type="ORF">ElyMa_001480100</name>
</gene>
<proteinExistence type="predicted"/>
<name>A0AAV4J509_9GAST</name>
<dbReference type="Proteomes" id="UP000762676">
    <property type="component" value="Unassembled WGS sequence"/>
</dbReference>
<keyword evidence="3" id="KW-1185">Reference proteome</keyword>
<accession>A0AAV4J509</accession>